<evidence type="ECO:0000256" key="2">
    <source>
        <dbReference type="ARBA" id="ARBA00022670"/>
    </source>
</evidence>
<dbReference type="Proteomes" id="UP000000271">
    <property type="component" value="Chromosome"/>
</dbReference>
<keyword evidence="10" id="KW-1185">Reference proteome</keyword>
<evidence type="ECO:0000256" key="7">
    <source>
        <dbReference type="SAM" id="MobiDB-lite"/>
    </source>
</evidence>
<accession>D6Y0J6</accession>
<dbReference type="Pfam" id="PF00877">
    <property type="entry name" value="NLPC_P60"/>
    <property type="match status" value="1"/>
</dbReference>
<dbReference type="PANTHER" id="PTHR47053:SF1">
    <property type="entry name" value="MUREIN DD-ENDOPEPTIDASE MEPH-RELATED"/>
    <property type="match status" value="1"/>
</dbReference>
<evidence type="ECO:0000256" key="1">
    <source>
        <dbReference type="ARBA" id="ARBA00007074"/>
    </source>
</evidence>
<dbReference type="EMBL" id="CP001791">
    <property type="protein sequence ID" value="ADI00564.1"/>
    <property type="molecule type" value="Genomic_DNA"/>
</dbReference>
<dbReference type="InterPro" id="IPR057309">
    <property type="entry name" value="PcsB_CC"/>
</dbReference>
<keyword evidence="2" id="KW-0645">Protease</keyword>
<sequence length="430" mass="47085">MRKSIILSAVLAGAVTVFGLHSSVEATSDLESERSNISDERSEVQSELSDAEQDLADLMNEIDAIEEQIASIEDGLKGNQEQMDATEADIKENEEKKAELQEEIEALEADIEERFELLKNRASSYQRNGGATSSYLEVILGSEGFSDFISRVLTISQIARADNDFIDALEVKQQELEDVQQVLQDTLNHLDEQMVELEGIEQYMEEQRQQQEALRADVEEKREDLEGMIADLESQEAELAREESELMDRIEAERERQRAERQASQQASQSNSSGTPAATPASNNSQSSSQSSTPSNSGAVTGSASTVINAGTHYIGNSSYVFGGGRSQSDVAAGRFDCSGYVSWAFRQIGVSLPTSTDAILHSGQRISASQMRPGDLVFFDTYKRNGHVGIYAGNGRFIGSQSSTGVAFANMTSGYWANNFRGVVVRVLH</sequence>
<dbReference type="Pfam" id="PF24568">
    <property type="entry name" value="CC_PcsB"/>
    <property type="match status" value="1"/>
</dbReference>
<dbReference type="STRING" id="439292.Bsel_3082"/>
<keyword evidence="4" id="KW-0378">Hydrolase</keyword>
<keyword evidence="3" id="KW-0732">Signal</keyword>
<dbReference type="KEGG" id="bse:Bsel_3082"/>
<evidence type="ECO:0000256" key="3">
    <source>
        <dbReference type="ARBA" id="ARBA00022729"/>
    </source>
</evidence>
<dbReference type="PROSITE" id="PS51935">
    <property type="entry name" value="NLPC_P60"/>
    <property type="match status" value="1"/>
</dbReference>
<dbReference type="OrthoDB" id="9813368at2"/>
<feature type="region of interest" description="Disordered" evidence="7">
    <location>
        <begin position="251"/>
        <end position="302"/>
    </location>
</feature>
<dbReference type="PANTHER" id="PTHR47053">
    <property type="entry name" value="MUREIN DD-ENDOPEPTIDASE MEPH-RELATED"/>
    <property type="match status" value="1"/>
</dbReference>
<dbReference type="InterPro" id="IPR051202">
    <property type="entry name" value="Peptidase_C40"/>
</dbReference>
<dbReference type="eggNOG" id="COG0791">
    <property type="taxonomic scope" value="Bacteria"/>
</dbReference>
<dbReference type="GO" id="GO:0008234">
    <property type="term" value="F:cysteine-type peptidase activity"/>
    <property type="evidence" value="ECO:0007669"/>
    <property type="project" value="UniProtKB-KW"/>
</dbReference>
<feature type="domain" description="NlpC/P60" evidence="8">
    <location>
        <begin position="301"/>
        <end position="428"/>
    </location>
</feature>
<keyword evidence="5" id="KW-0788">Thiol protease</keyword>
<feature type="coiled-coil region" evidence="6">
    <location>
        <begin position="34"/>
        <end position="128"/>
    </location>
</feature>
<dbReference type="InterPro" id="IPR038765">
    <property type="entry name" value="Papain-like_cys_pep_sf"/>
</dbReference>
<dbReference type="HOGENOM" id="CLU_034085_0_1_9"/>
<name>D6Y0J6_BACIE</name>
<proteinExistence type="inferred from homology"/>
<dbReference type="RefSeq" id="WP_013173968.1">
    <property type="nucleotide sequence ID" value="NC_014219.1"/>
</dbReference>
<feature type="compositionally biased region" description="Low complexity" evidence="7">
    <location>
        <begin position="262"/>
        <end position="297"/>
    </location>
</feature>
<gene>
    <name evidence="9" type="ordered locus">Bsel_3082</name>
</gene>
<evidence type="ECO:0000256" key="5">
    <source>
        <dbReference type="ARBA" id="ARBA00022807"/>
    </source>
</evidence>
<dbReference type="Gene3D" id="6.10.250.3150">
    <property type="match status" value="1"/>
</dbReference>
<reference evidence="9" key="1">
    <citation type="submission" date="2009-10" db="EMBL/GenBank/DDBJ databases">
        <title>Complete sequence of Bacillus selenitireducens MLS10.</title>
        <authorList>
            <consortium name="US DOE Joint Genome Institute"/>
            <person name="Lucas S."/>
            <person name="Copeland A."/>
            <person name="Lapidus A."/>
            <person name="Glavina del Rio T."/>
            <person name="Dalin E."/>
            <person name="Tice H."/>
            <person name="Bruce D."/>
            <person name="Goodwin L."/>
            <person name="Pitluck S."/>
            <person name="Sims D."/>
            <person name="Brettin T."/>
            <person name="Detter J.C."/>
            <person name="Han C."/>
            <person name="Larimer F."/>
            <person name="Land M."/>
            <person name="Hauser L."/>
            <person name="Kyrpides N."/>
            <person name="Ovchinnikova G."/>
            <person name="Stolz J."/>
        </authorList>
    </citation>
    <scope>NUCLEOTIDE SEQUENCE [LARGE SCALE GENOMIC DNA]</scope>
    <source>
        <strain evidence="9">MLS10</strain>
    </source>
</reference>
<keyword evidence="6" id="KW-0175">Coiled coil</keyword>
<dbReference type="SUPFAM" id="SSF54001">
    <property type="entry name" value="Cysteine proteinases"/>
    <property type="match status" value="1"/>
</dbReference>
<organism evidence="9 10">
    <name type="scientific">Bacillus selenitireducens (strain ATCC 700615 / DSM 15326 / MLS10)</name>
    <dbReference type="NCBI Taxonomy" id="439292"/>
    <lineage>
        <taxon>Bacteria</taxon>
        <taxon>Bacillati</taxon>
        <taxon>Bacillota</taxon>
        <taxon>Bacilli</taxon>
        <taxon>Bacillales</taxon>
        <taxon>Bacillaceae</taxon>
        <taxon>Salisediminibacterium</taxon>
    </lineage>
</organism>
<evidence type="ECO:0000313" key="10">
    <source>
        <dbReference type="Proteomes" id="UP000000271"/>
    </source>
</evidence>
<dbReference type="eggNOG" id="COG3883">
    <property type="taxonomic scope" value="Bacteria"/>
</dbReference>
<dbReference type="InterPro" id="IPR000064">
    <property type="entry name" value="NLP_P60_dom"/>
</dbReference>
<dbReference type="GO" id="GO:0006508">
    <property type="term" value="P:proteolysis"/>
    <property type="evidence" value="ECO:0007669"/>
    <property type="project" value="UniProtKB-KW"/>
</dbReference>
<dbReference type="AlphaFoldDB" id="D6Y0J6"/>
<feature type="compositionally biased region" description="Basic and acidic residues" evidence="7">
    <location>
        <begin position="251"/>
        <end position="261"/>
    </location>
</feature>
<evidence type="ECO:0000256" key="4">
    <source>
        <dbReference type="ARBA" id="ARBA00022801"/>
    </source>
</evidence>
<dbReference type="Gene3D" id="3.90.1720.10">
    <property type="entry name" value="endopeptidase domain like (from Nostoc punctiforme)"/>
    <property type="match status" value="1"/>
</dbReference>
<evidence type="ECO:0000313" key="9">
    <source>
        <dbReference type="EMBL" id="ADI00564.1"/>
    </source>
</evidence>
<evidence type="ECO:0000256" key="6">
    <source>
        <dbReference type="SAM" id="Coils"/>
    </source>
</evidence>
<comment type="similarity">
    <text evidence="1">Belongs to the peptidase C40 family.</text>
</comment>
<protein>
    <submittedName>
        <fullName evidence="9">NLP/P60 protein</fullName>
    </submittedName>
</protein>
<evidence type="ECO:0000259" key="8">
    <source>
        <dbReference type="PROSITE" id="PS51935"/>
    </source>
</evidence>